<evidence type="ECO:0000313" key="1">
    <source>
        <dbReference type="EMBL" id="QZE60079.1"/>
    </source>
</evidence>
<dbReference type="Proteomes" id="UP000827806">
    <property type="component" value="Segment"/>
</dbReference>
<proteinExistence type="predicted"/>
<protein>
    <submittedName>
        <fullName evidence="1">Uncharacterized protein</fullName>
    </submittedName>
</protein>
<organism evidence="1 2">
    <name type="scientific">Erwinia phage pEa_SNUABM_35</name>
    <dbReference type="NCBI Taxonomy" id="2869557"/>
    <lineage>
        <taxon>Viruses</taxon>
        <taxon>Duplodnaviria</taxon>
        <taxon>Heunggongvirae</taxon>
        <taxon>Uroviricota</taxon>
        <taxon>Caudoviricetes</taxon>
        <taxon>Alexandravirus</taxon>
        <taxon>Alexandravirus SNUABM35</taxon>
    </lineage>
</organism>
<sequence>MKERLPFTLEMDLLKSEAARACMSVEEWDGNGAVGNPDQVTEINMIVSNYIHPLSVVGQLLILIRDTLEVTDVLLVSHSEREYEKGSTRISVTVFPRFKEQPNAS</sequence>
<evidence type="ECO:0000313" key="2">
    <source>
        <dbReference type="Proteomes" id="UP000827806"/>
    </source>
</evidence>
<dbReference type="EMBL" id="MZ443788">
    <property type="protein sequence ID" value="QZE60079.1"/>
    <property type="molecule type" value="Genomic_DNA"/>
</dbReference>
<accession>A0AAE7XRR8</accession>
<name>A0AAE7XRR8_9CAUD</name>
<keyword evidence="2" id="KW-1185">Reference proteome</keyword>
<reference evidence="1 2" key="1">
    <citation type="submission" date="2021-06" db="EMBL/GenBank/DDBJ databases">
        <title>Complete genome sequence of Erwinia phage pEa_SNUABM_35.</title>
        <authorList>
            <person name="Kim S.G."/>
            <person name="Park S.C."/>
        </authorList>
    </citation>
    <scope>NUCLEOTIDE SEQUENCE [LARGE SCALE GENOMIC DNA]</scope>
</reference>
<gene>
    <name evidence="1" type="ORF">pEaSNUABM35_00162</name>
</gene>